<dbReference type="Pfam" id="PF05721">
    <property type="entry name" value="PhyH"/>
    <property type="match status" value="1"/>
</dbReference>
<name>A0A7J0CFZ8_9ACTN</name>
<dbReference type="PANTHER" id="PTHR37563:SF2">
    <property type="entry name" value="PHYTANOYL-COA DIOXYGENASE FAMILY PROTEIN (AFU_ORTHOLOGUE AFUA_2G03330)"/>
    <property type="match status" value="1"/>
</dbReference>
<gene>
    <name evidence="2" type="ORF">HEB29_005324</name>
    <name evidence="1" type="ORF">Sfulv_56440</name>
</gene>
<dbReference type="RefSeq" id="WP_173317033.1">
    <property type="nucleotide sequence ID" value="NZ_BAAAUE010000022.1"/>
</dbReference>
<comment type="caution">
    <text evidence="1">The sequence shown here is derived from an EMBL/GenBank/DDBJ whole genome shotgun (WGS) entry which is preliminary data.</text>
</comment>
<dbReference type="Proteomes" id="UP000498980">
    <property type="component" value="Unassembled WGS sequence"/>
</dbReference>
<dbReference type="SUPFAM" id="SSF51197">
    <property type="entry name" value="Clavaminate synthase-like"/>
    <property type="match status" value="1"/>
</dbReference>
<dbReference type="EMBL" id="JACCCF010000001">
    <property type="protein sequence ID" value="NYE44313.1"/>
    <property type="molecule type" value="Genomic_DNA"/>
</dbReference>
<evidence type="ECO:0000313" key="3">
    <source>
        <dbReference type="Proteomes" id="UP000498980"/>
    </source>
</evidence>
<organism evidence="1 3">
    <name type="scientific">Streptomyces fulvorobeus</name>
    <dbReference type="NCBI Taxonomy" id="284028"/>
    <lineage>
        <taxon>Bacteria</taxon>
        <taxon>Bacillati</taxon>
        <taxon>Actinomycetota</taxon>
        <taxon>Actinomycetes</taxon>
        <taxon>Kitasatosporales</taxon>
        <taxon>Streptomycetaceae</taxon>
        <taxon>Streptomyces</taxon>
    </lineage>
</organism>
<keyword evidence="3" id="KW-1185">Reference proteome</keyword>
<protein>
    <submittedName>
        <fullName evidence="1 2">Phytanoyl-CoA dioxygenase</fullName>
    </submittedName>
</protein>
<dbReference type="Proteomes" id="UP000530403">
    <property type="component" value="Unassembled WGS sequence"/>
</dbReference>
<keyword evidence="1" id="KW-0223">Dioxygenase</keyword>
<reference evidence="2 4" key="2">
    <citation type="submission" date="2020-07" db="EMBL/GenBank/DDBJ databases">
        <title>Sequencing the genomes of 1000 actinobacteria strains.</title>
        <authorList>
            <person name="Klenk H.-P."/>
        </authorList>
    </citation>
    <scope>NUCLEOTIDE SEQUENCE [LARGE SCALE GENOMIC DNA]</scope>
    <source>
        <strain evidence="2 4">DSM 41455</strain>
    </source>
</reference>
<dbReference type="InterPro" id="IPR008775">
    <property type="entry name" value="Phytyl_CoA_dOase-like"/>
</dbReference>
<dbReference type="EMBL" id="BLWC01000001">
    <property type="protein sequence ID" value="GFN00834.1"/>
    <property type="molecule type" value="Genomic_DNA"/>
</dbReference>
<evidence type="ECO:0000313" key="2">
    <source>
        <dbReference type="EMBL" id="NYE44313.1"/>
    </source>
</evidence>
<evidence type="ECO:0000313" key="4">
    <source>
        <dbReference type="Proteomes" id="UP000530403"/>
    </source>
</evidence>
<keyword evidence="1" id="KW-0560">Oxidoreductase</keyword>
<reference evidence="1 3" key="1">
    <citation type="submission" date="2020-05" db="EMBL/GenBank/DDBJ databases">
        <title>Whole genome shotgun sequence of Streptomyces fulvorobeus NBRC 15897.</title>
        <authorList>
            <person name="Komaki H."/>
            <person name="Tamura T."/>
        </authorList>
    </citation>
    <scope>NUCLEOTIDE SEQUENCE [LARGE SCALE GENOMIC DNA]</scope>
    <source>
        <strain evidence="1 3">NBRC 15897</strain>
    </source>
</reference>
<dbReference type="InterPro" id="IPR051961">
    <property type="entry name" value="Fungal_Metabolite_Diox"/>
</dbReference>
<accession>A0A7J0CFZ8</accession>
<dbReference type="PANTHER" id="PTHR37563">
    <property type="entry name" value="PHYTANOYL-COA DIOXYGENASE FAMILY PROTEIN (AFU_ORTHOLOGUE AFUA_2G03330)"/>
    <property type="match status" value="1"/>
</dbReference>
<evidence type="ECO:0000313" key="1">
    <source>
        <dbReference type="EMBL" id="GFN00834.1"/>
    </source>
</evidence>
<dbReference type="Gene3D" id="2.60.120.620">
    <property type="entry name" value="q2cbj1_9rhob like domain"/>
    <property type="match status" value="1"/>
</dbReference>
<dbReference type="AlphaFoldDB" id="A0A7J0CFZ8"/>
<dbReference type="GO" id="GO:0016706">
    <property type="term" value="F:2-oxoglutarate-dependent dioxygenase activity"/>
    <property type="evidence" value="ECO:0007669"/>
    <property type="project" value="UniProtKB-ARBA"/>
</dbReference>
<proteinExistence type="predicted"/>
<sequence length="283" mass="31027">MHEPATASTAAPAPGALVETAVGDLHTAGVTACRGAFPPQWADVLREDIEAAFAEARGREGGAVSRGPHRYYVEIHPEQLRGFVELVEHPWVRAVCEAVLGPDYRIVELGFDVPLAGAVDQPWHRDFPMPDATRHQRRLTSLAFNVTAVDTREDMGPFEIAPGTQWDDDARFGHRMFPPRDTYPRYAGLAERKYPRRGDVSARSALTIHRGTANHSPDSRPVLVLGVDAPGAGNDAHHDMAVTRAYWASLPGRVRAHLHCPVVEELTPIVQKHTIEGLVMGDV</sequence>